<name>A0A427XF13_9TREE</name>
<dbReference type="SUPFAM" id="SSF103473">
    <property type="entry name" value="MFS general substrate transporter"/>
    <property type="match status" value="1"/>
</dbReference>
<feature type="transmembrane region" description="Helical" evidence="2">
    <location>
        <begin position="65"/>
        <end position="83"/>
    </location>
</feature>
<keyword evidence="4" id="KW-1185">Reference proteome</keyword>
<feature type="region of interest" description="Disordered" evidence="1">
    <location>
        <begin position="1"/>
        <end position="57"/>
    </location>
</feature>
<reference evidence="3 4" key="1">
    <citation type="submission" date="2018-11" db="EMBL/GenBank/DDBJ databases">
        <title>Genome sequence of Apiotrichum porosum DSM 27194.</title>
        <authorList>
            <person name="Aliyu H."/>
            <person name="Gorte O."/>
            <person name="Ochsenreither K."/>
        </authorList>
    </citation>
    <scope>NUCLEOTIDE SEQUENCE [LARGE SCALE GENOMIC DNA]</scope>
    <source>
        <strain evidence="3 4">DSM 27194</strain>
    </source>
</reference>
<dbReference type="Proteomes" id="UP000279236">
    <property type="component" value="Unassembled WGS sequence"/>
</dbReference>
<feature type="transmembrane region" description="Helical" evidence="2">
    <location>
        <begin position="103"/>
        <end position="124"/>
    </location>
</feature>
<keyword evidence="2" id="KW-1133">Transmembrane helix</keyword>
<evidence type="ECO:0000256" key="2">
    <source>
        <dbReference type="SAM" id="Phobius"/>
    </source>
</evidence>
<comment type="caution">
    <text evidence="3">The sequence shown here is derived from an EMBL/GenBank/DDBJ whole genome shotgun (WGS) entry which is preliminary data.</text>
</comment>
<evidence type="ECO:0000313" key="4">
    <source>
        <dbReference type="Proteomes" id="UP000279236"/>
    </source>
</evidence>
<keyword evidence="2" id="KW-0472">Membrane</keyword>
<dbReference type="InterPro" id="IPR036259">
    <property type="entry name" value="MFS_trans_sf"/>
</dbReference>
<proteinExistence type="predicted"/>
<feature type="transmembrane region" description="Helical" evidence="2">
    <location>
        <begin position="161"/>
        <end position="184"/>
    </location>
</feature>
<feature type="compositionally biased region" description="Polar residues" evidence="1">
    <location>
        <begin position="28"/>
        <end position="41"/>
    </location>
</feature>
<keyword evidence="2" id="KW-0812">Transmembrane</keyword>
<dbReference type="InterPro" id="IPR050327">
    <property type="entry name" value="Proton-linked_MCT"/>
</dbReference>
<accession>A0A427XF13</accession>
<evidence type="ECO:0000256" key="1">
    <source>
        <dbReference type="SAM" id="MobiDB-lite"/>
    </source>
</evidence>
<evidence type="ECO:0000313" key="3">
    <source>
        <dbReference type="EMBL" id="RSH77500.1"/>
    </source>
</evidence>
<dbReference type="OrthoDB" id="2213137at2759"/>
<dbReference type="AlphaFoldDB" id="A0A427XF13"/>
<evidence type="ECO:0008006" key="5">
    <source>
        <dbReference type="Google" id="ProtNLM"/>
    </source>
</evidence>
<dbReference type="RefSeq" id="XP_028472647.1">
    <property type="nucleotide sequence ID" value="XM_028618759.1"/>
</dbReference>
<sequence>MATSIPLDRINASTSDLEQAESPYAQEPGQSVAPTPVRSASPSPPIPDDEREVQSLPPADRGRDAWLFLLGATIIETTVWGLLNAVGILQNYWSTERFPGDEATVTLATSLMNGLSYMSAGFFGPLFAAFPHQTKIIQIAGLVVSTIGLIASAFVSNPSQLIGTVGIMFPFSAALYLPCATMIYEWFYEYRGRATGIMFAGTGVGGTVFPDPS</sequence>
<feature type="transmembrane region" description="Helical" evidence="2">
    <location>
        <begin position="136"/>
        <end position="155"/>
    </location>
</feature>
<dbReference type="GeneID" id="39587596"/>
<dbReference type="Gene3D" id="1.20.1250.20">
    <property type="entry name" value="MFS general substrate transporter like domains"/>
    <property type="match status" value="1"/>
</dbReference>
<dbReference type="PANTHER" id="PTHR11360:SF287">
    <property type="entry name" value="MFS MONOCARBOXYLATE TRANSPORTER"/>
    <property type="match status" value="1"/>
</dbReference>
<organism evidence="3 4">
    <name type="scientific">Apiotrichum porosum</name>
    <dbReference type="NCBI Taxonomy" id="105984"/>
    <lineage>
        <taxon>Eukaryota</taxon>
        <taxon>Fungi</taxon>
        <taxon>Dikarya</taxon>
        <taxon>Basidiomycota</taxon>
        <taxon>Agaricomycotina</taxon>
        <taxon>Tremellomycetes</taxon>
        <taxon>Trichosporonales</taxon>
        <taxon>Trichosporonaceae</taxon>
        <taxon>Apiotrichum</taxon>
    </lineage>
</organism>
<dbReference type="PANTHER" id="PTHR11360">
    <property type="entry name" value="MONOCARBOXYLATE TRANSPORTER"/>
    <property type="match status" value="1"/>
</dbReference>
<dbReference type="EMBL" id="RSCE01000015">
    <property type="protein sequence ID" value="RSH77500.1"/>
    <property type="molecule type" value="Genomic_DNA"/>
</dbReference>
<protein>
    <recommendedName>
        <fullName evidence="5">Major facilitator superfamily (MFS) profile domain-containing protein</fullName>
    </recommendedName>
</protein>
<gene>
    <name evidence="3" type="ORF">EHS24_003053</name>
</gene>